<reference evidence="2 3" key="1">
    <citation type="journal article" date="2017" name="Syst. Appl. Microbiol.">
        <title>Pseudomonas caspiana sp. nov., a citrus pathogen in the Pseudomonas syringae phylogenetic group.</title>
        <authorList>
            <person name="Busquets A."/>
            <person name="Gomila M."/>
            <person name="Beiki F."/>
            <person name="Mulet M."/>
            <person name="Rahimian H."/>
            <person name="Garcia-Valdes E."/>
            <person name="Lalucat J."/>
        </authorList>
    </citation>
    <scope>NUCLEOTIDE SEQUENCE [LARGE SCALE GENOMIC DNA]</scope>
    <source>
        <strain evidence="2 3">FBF102</strain>
    </source>
</reference>
<feature type="transmembrane region" description="Helical" evidence="1">
    <location>
        <begin position="33"/>
        <end position="52"/>
    </location>
</feature>
<sequence length="69" mass="7544">MEAAIEPFRGLLLGLFFLGVDMTLDLQVMARNWPLITSGVLSLMAVKALCIWRRASLKAATATHCIPPC</sequence>
<dbReference type="AlphaFoldDB" id="A0A1Y3P2K0"/>
<dbReference type="PANTHER" id="PTHR46157">
    <property type="entry name" value="K(+) EFFLUX ANTIPORTER 3, CHLOROPLASTIC"/>
    <property type="match status" value="1"/>
</dbReference>
<comment type="caution">
    <text evidence="2">The sequence shown here is derived from an EMBL/GenBank/DDBJ whole genome shotgun (WGS) entry which is preliminary data.</text>
</comment>
<dbReference type="EMBL" id="LOHF01000036">
    <property type="protein sequence ID" value="OUM71014.1"/>
    <property type="molecule type" value="Genomic_DNA"/>
</dbReference>
<evidence type="ECO:0000313" key="2">
    <source>
        <dbReference type="EMBL" id="OUM71014.1"/>
    </source>
</evidence>
<dbReference type="PANTHER" id="PTHR46157:SF8">
    <property type="entry name" value="GLUTATHIONE-REGULATED POTASSIUM-EFFLUX SYSTEM PROTEIN"/>
    <property type="match status" value="1"/>
</dbReference>
<protein>
    <recommendedName>
        <fullName evidence="4">Glutathione-regulated potassium-efflux system protein KefC</fullName>
    </recommendedName>
</protein>
<organism evidence="2 3">
    <name type="scientific">Pseudomonas caspiana</name>
    <dbReference type="NCBI Taxonomy" id="1451454"/>
    <lineage>
        <taxon>Bacteria</taxon>
        <taxon>Pseudomonadati</taxon>
        <taxon>Pseudomonadota</taxon>
        <taxon>Gammaproteobacteria</taxon>
        <taxon>Pseudomonadales</taxon>
        <taxon>Pseudomonadaceae</taxon>
        <taxon>Pseudomonas</taxon>
    </lineage>
</organism>
<dbReference type="Gene3D" id="1.20.1530.20">
    <property type="match status" value="1"/>
</dbReference>
<evidence type="ECO:0008006" key="4">
    <source>
        <dbReference type="Google" id="ProtNLM"/>
    </source>
</evidence>
<dbReference type="Proteomes" id="UP000195440">
    <property type="component" value="Unassembled WGS sequence"/>
</dbReference>
<dbReference type="InterPro" id="IPR038770">
    <property type="entry name" value="Na+/solute_symporter_sf"/>
</dbReference>
<proteinExistence type="predicted"/>
<evidence type="ECO:0000313" key="3">
    <source>
        <dbReference type="Proteomes" id="UP000195440"/>
    </source>
</evidence>
<keyword evidence="1" id="KW-0472">Membrane</keyword>
<keyword evidence="1" id="KW-0812">Transmembrane</keyword>
<keyword evidence="3" id="KW-1185">Reference proteome</keyword>
<gene>
    <name evidence="2" type="ORF">AUC60_25645</name>
</gene>
<dbReference type="GO" id="GO:0005886">
    <property type="term" value="C:plasma membrane"/>
    <property type="evidence" value="ECO:0007669"/>
    <property type="project" value="TreeGrafter"/>
</dbReference>
<keyword evidence="1" id="KW-1133">Transmembrane helix</keyword>
<name>A0A1Y3P2K0_9PSED</name>
<evidence type="ECO:0000256" key="1">
    <source>
        <dbReference type="SAM" id="Phobius"/>
    </source>
</evidence>
<accession>A0A1Y3P2K0</accession>